<dbReference type="GeneTree" id="ENSGT01100000265255"/>
<dbReference type="Ensembl" id="ENSMMST00000021665.1">
    <property type="protein sequence ID" value="ENSMMSP00000019632.1"/>
    <property type="gene ID" value="ENSMMSG00000014822.1"/>
</dbReference>
<dbReference type="Proteomes" id="UP000694544">
    <property type="component" value="Unplaced"/>
</dbReference>
<proteinExistence type="predicted"/>
<evidence type="ECO:0000313" key="1">
    <source>
        <dbReference type="Ensembl" id="ENSMMSP00000019632.1"/>
    </source>
</evidence>
<sequence>MTPTATISHVMHSKTAWERIVREGLDTHGLSRNHINDGSNTRFQEFRVIFQLFSRMTVNLLLQLSKLASNVSCVTIQHRCISSTDLVWMVQNNHLSCEVSCFHCWVLFAVTSHIVTANIFDRHVLDIEAYTVPRKGFSQCFMVHFYRLHFSCYTDWSKGDHHSRFENTSFHLTHMDSTNTTNFIDILEGQMQGFVSWVSWWQDAIQSFKQGGSTGIAVLMGEFPSLEPWHVSTWLQHVITIPARNWHKCYCVGVVANFLNVGANFLNNFLISLLAVGWLCGIHFVNSNNSLFHTQSISQKGMLVGLPLLGDIGFKFTNTSSNHQESTISLGCAYNHVFDEISVSWGIKKMVTWYLLVSNFHREISVVIPRSRSAFSFSKT</sequence>
<keyword evidence="2" id="KW-1185">Reference proteome</keyword>
<dbReference type="AlphaFoldDB" id="A0A8C6DSF4"/>
<reference evidence="1" key="1">
    <citation type="submission" date="2025-08" db="UniProtKB">
        <authorList>
            <consortium name="Ensembl"/>
        </authorList>
    </citation>
    <scope>IDENTIFICATION</scope>
</reference>
<evidence type="ECO:0000313" key="2">
    <source>
        <dbReference type="Proteomes" id="UP000694544"/>
    </source>
</evidence>
<organism evidence="1 2">
    <name type="scientific">Moschus moschiferus</name>
    <name type="common">Siberian musk deer</name>
    <name type="synonym">Moschus sibiricus</name>
    <dbReference type="NCBI Taxonomy" id="68415"/>
    <lineage>
        <taxon>Eukaryota</taxon>
        <taxon>Metazoa</taxon>
        <taxon>Chordata</taxon>
        <taxon>Craniata</taxon>
        <taxon>Vertebrata</taxon>
        <taxon>Euteleostomi</taxon>
        <taxon>Mammalia</taxon>
        <taxon>Eutheria</taxon>
        <taxon>Laurasiatheria</taxon>
        <taxon>Artiodactyla</taxon>
        <taxon>Ruminantia</taxon>
        <taxon>Pecora</taxon>
        <taxon>Moschidae</taxon>
        <taxon>Moschus</taxon>
    </lineage>
</organism>
<protein>
    <submittedName>
        <fullName evidence="1">Uncharacterized protein</fullName>
    </submittedName>
</protein>
<name>A0A8C6DSF4_MOSMO</name>
<accession>A0A8C6DSF4</accession>
<reference evidence="1" key="2">
    <citation type="submission" date="2025-09" db="UniProtKB">
        <authorList>
            <consortium name="Ensembl"/>
        </authorList>
    </citation>
    <scope>IDENTIFICATION</scope>
</reference>